<dbReference type="Proteomes" id="UP000886069">
    <property type="component" value="Unassembled WGS sequence"/>
</dbReference>
<keyword evidence="8" id="KW-0902">Two-component regulatory system</keyword>
<dbReference type="InterPro" id="IPR005467">
    <property type="entry name" value="His_kinase_dom"/>
</dbReference>
<evidence type="ECO:0000256" key="8">
    <source>
        <dbReference type="ARBA" id="ARBA00023012"/>
    </source>
</evidence>
<dbReference type="InterPro" id="IPR029016">
    <property type="entry name" value="GAF-like_dom_sf"/>
</dbReference>
<evidence type="ECO:0000256" key="6">
    <source>
        <dbReference type="ARBA" id="ARBA00022777"/>
    </source>
</evidence>
<dbReference type="GO" id="GO:0005524">
    <property type="term" value="F:ATP binding"/>
    <property type="evidence" value="ECO:0007669"/>
    <property type="project" value="UniProtKB-KW"/>
</dbReference>
<dbReference type="SUPFAM" id="SSF55874">
    <property type="entry name" value="ATPase domain of HSP90 chaperone/DNA topoisomerase II/histidine kinase"/>
    <property type="match status" value="1"/>
</dbReference>
<sequence length="560" mass="63114">MKHEESSEKLNNCWQFLQCDEKDCPAFGRVNVPCWEVTGHRCGDRVFGRVEEKLIQCCFKCEFFKQIKERLKGRRWADITLLETMEDALIRSSKYSTKVEDLYMEVIRRSKLMNLLGEVSKIIARLDKEEDIILAILTIITARQGLGFNRAFVFLRGSEFNLIRGRYALGPSSHDEANNIWKILEKDDTASLEKLVSKGQKLHYLRNSPLTTITTRLALPVNDPDSVIVKAMQEVRFVKRGDLVSESDRNVANALGLEDFCICPIATVEDSLGFLIVDNIFTGKEISAEDAHLLEMVVSHATTSLRAAQLKESLKRNVDSLKATYRKLKANEERMVKAERLAISGELTSSVLHEIKNPLVAIGGFARQLIDSRNVTGPDREKLEIIMNESLRLERYLETLQSEVGQLSLERIDLNQVLENNCNLIRGDLVEKNITLQKSFAPDLPRCEIDVVKIHEVFINIIQNSIEAVDGGGIIRIQTSLDTDRVRIEIYDNGKGISQDNISRIFTPFFTTKEQGSGLGLAFAHRIIKDHGGNITVTSSEGEGTTFVITLPVSREMSAV</sequence>
<evidence type="ECO:0000256" key="2">
    <source>
        <dbReference type="ARBA" id="ARBA00012438"/>
    </source>
</evidence>
<name>A0A7V2F2Z2_UNCEI</name>
<dbReference type="SMART" id="SM00388">
    <property type="entry name" value="HisKA"/>
    <property type="match status" value="1"/>
</dbReference>
<keyword evidence="6" id="KW-0418">Kinase</keyword>
<dbReference type="PANTHER" id="PTHR43065">
    <property type="entry name" value="SENSOR HISTIDINE KINASE"/>
    <property type="match status" value="1"/>
</dbReference>
<dbReference type="Pfam" id="PF00512">
    <property type="entry name" value="HisKA"/>
    <property type="match status" value="1"/>
</dbReference>
<comment type="catalytic activity">
    <reaction evidence="1">
        <text>ATP + protein L-histidine = ADP + protein N-phospho-L-histidine.</text>
        <dbReference type="EC" id="2.7.13.3"/>
    </reaction>
</comment>
<dbReference type="AlphaFoldDB" id="A0A7V2F2Z2"/>
<dbReference type="SUPFAM" id="SSF47384">
    <property type="entry name" value="Homodimeric domain of signal transducing histidine kinase"/>
    <property type="match status" value="1"/>
</dbReference>
<proteinExistence type="predicted"/>
<evidence type="ECO:0000256" key="3">
    <source>
        <dbReference type="ARBA" id="ARBA00022553"/>
    </source>
</evidence>
<keyword evidence="3" id="KW-0597">Phosphoprotein</keyword>
<dbReference type="Pfam" id="PF02518">
    <property type="entry name" value="HATPase_c"/>
    <property type="match status" value="1"/>
</dbReference>
<dbReference type="SMART" id="SM00387">
    <property type="entry name" value="HATPase_c"/>
    <property type="match status" value="1"/>
</dbReference>
<evidence type="ECO:0000256" key="9">
    <source>
        <dbReference type="SAM" id="Coils"/>
    </source>
</evidence>
<keyword evidence="9" id="KW-0175">Coiled coil</keyword>
<evidence type="ECO:0000259" key="10">
    <source>
        <dbReference type="PROSITE" id="PS50109"/>
    </source>
</evidence>
<evidence type="ECO:0000256" key="7">
    <source>
        <dbReference type="ARBA" id="ARBA00022840"/>
    </source>
</evidence>
<keyword evidence="7" id="KW-0067">ATP-binding</keyword>
<evidence type="ECO:0000313" key="11">
    <source>
        <dbReference type="EMBL" id="HER43325.1"/>
    </source>
</evidence>
<evidence type="ECO:0000256" key="1">
    <source>
        <dbReference type="ARBA" id="ARBA00000085"/>
    </source>
</evidence>
<dbReference type="Gene3D" id="3.30.450.40">
    <property type="match status" value="1"/>
</dbReference>
<dbReference type="Gene3D" id="3.30.565.10">
    <property type="entry name" value="Histidine kinase-like ATPase, C-terminal domain"/>
    <property type="match status" value="1"/>
</dbReference>
<keyword evidence="5" id="KW-0547">Nucleotide-binding</keyword>
<accession>A0A7V2F2Z2</accession>
<protein>
    <recommendedName>
        <fullName evidence="2">histidine kinase</fullName>
        <ecNumber evidence="2">2.7.13.3</ecNumber>
    </recommendedName>
</protein>
<dbReference type="InterPro" id="IPR003661">
    <property type="entry name" value="HisK_dim/P_dom"/>
</dbReference>
<dbReference type="PROSITE" id="PS50109">
    <property type="entry name" value="HIS_KIN"/>
    <property type="match status" value="1"/>
</dbReference>
<dbReference type="EC" id="2.7.13.3" evidence="2"/>
<dbReference type="InterPro" id="IPR036890">
    <property type="entry name" value="HATPase_C_sf"/>
</dbReference>
<evidence type="ECO:0000256" key="5">
    <source>
        <dbReference type="ARBA" id="ARBA00022741"/>
    </source>
</evidence>
<dbReference type="EMBL" id="DSEC01000180">
    <property type="protein sequence ID" value="HER43325.1"/>
    <property type="molecule type" value="Genomic_DNA"/>
</dbReference>
<keyword evidence="4" id="KW-0808">Transferase</keyword>
<dbReference type="GO" id="GO:0000155">
    <property type="term" value="F:phosphorelay sensor kinase activity"/>
    <property type="evidence" value="ECO:0007669"/>
    <property type="project" value="InterPro"/>
</dbReference>
<dbReference type="PANTHER" id="PTHR43065:SF10">
    <property type="entry name" value="PEROXIDE STRESS-ACTIVATED HISTIDINE KINASE MAK3"/>
    <property type="match status" value="1"/>
</dbReference>
<gene>
    <name evidence="11" type="ORF">ENO08_02550</name>
</gene>
<dbReference type="InterPro" id="IPR036097">
    <property type="entry name" value="HisK_dim/P_sf"/>
</dbReference>
<dbReference type="PRINTS" id="PR00344">
    <property type="entry name" value="BCTRLSENSOR"/>
</dbReference>
<comment type="caution">
    <text evidence="11">The sequence shown here is derived from an EMBL/GenBank/DDBJ whole genome shotgun (WGS) entry which is preliminary data.</text>
</comment>
<dbReference type="InterPro" id="IPR003594">
    <property type="entry name" value="HATPase_dom"/>
</dbReference>
<reference evidence="11" key="1">
    <citation type="journal article" date="2020" name="mSystems">
        <title>Genome- and Community-Level Interaction Insights into Carbon Utilization and Element Cycling Functions of Hydrothermarchaeota in Hydrothermal Sediment.</title>
        <authorList>
            <person name="Zhou Z."/>
            <person name="Liu Y."/>
            <person name="Xu W."/>
            <person name="Pan J."/>
            <person name="Luo Z.H."/>
            <person name="Li M."/>
        </authorList>
    </citation>
    <scope>NUCLEOTIDE SEQUENCE [LARGE SCALE GENOMIC DNA]</scope>
    <source>
        <strain evidence="11">SpSt-1233</strain>
    </source>
</reference>
<evidence type="ECO:0000256" key="4">
    <source>
        <dbReference type="ARBA" id="ARBA00022679"/>
    </source>
</evidence>
<dbReference type="InterPro" id="IPR004358">
    <property type="entry name" value="Sig_transdc_His_kin-like_C"/>
</dbReference>
<organism evidence="11">
    <name type="scientific">Eiseniibacteriota bacterium</name>
    <dbReference type="NCBI Taxonomy" id="2212470"/>
    <lineage>
        <taxon>Bacteria</taxon>
        <taxon>Candidatus Eiseniibacteriota</taxon>
    </lineage>
</organism>
<feature type="domain" description="Histidine kinase" evidence="10">
    <location>
        <begin position="350"/>
        <end position="555"/>
    </location>
</feature>
<dbReference type="CDD" id="cd00082">
    <property type="entry name" value="HisKA"/>
    <property type="match status" value="1"/>
</dbReference>
<feature type="coiled-coil region" evidence="9">
    <location>
        <begin position="311"/>
        <end position="341"/>
    </location>
</feature>
<dbReference type="Gene3D" id="1.10.287.130">
    <property type="match status" value="1"/>
</dbReference>
<dbReference type="SUPFAM" id="SSF55781">
    <property type="entry name" value="GAF domain-like"/>
    <property type="match status" value="1"/>
</dbReference>